<sequence>MSAPTINLGTHKSTEMAAVGDVTTPAVAVPISLACPAGIATVQYRIDPSYGTVATNVAKLDGSGATGYGVQLLTSGGSVLNLGTNYTMSPFSGAGNYTINLQARYYRSGTTVTPGAANTTMTVTATFQ</sequence>
<dbReference type="InterPro" id="IPR008966">
    <property type="entry name" value="Adhesion_dom_sf"/>
</dbReference>
<organism evidence="3 4">
    <name type="scientific">Jeongeupia chitinilytica</name>
    <dbReference type="NCBI Taxonomy" id="1041641"/>
    <lineage>
        <taxon>Bacteria</taxon>
        <taxon>Pseudomonadati</taxon>
        <taxon>Pseudomonadota</taxon>
        <taxon>Betaproteobacteria</taxon>
        <taxon>Neisseriales</taxon>
        <taxon>Chitinibacteraceae</taxon>
        <taxon>Jeongeupia</taxon>
    </lineage>
</organism>
<keyword evidence="4" id="KW-1185">Reference proteome</keyword>
<dbReference type="SUPFAM" id="SSF49401">
    <property type="entry name" value="Bacterial adhesins"/>
    <property type="match status" value="1"/>
</dbReference>
<dbReference type="PANTHER" id="PTHR33420:SF3">
    <property type="entry name" value="FIMBRIAL SUBUNIT ELFA"/>
    <property type="match status" value="1"/>
</dbReference>
<name>A0ABQ3H8A1_9NEIS</name>
<keyword evidence="1" id="KW-0732">Signal</keyword>
<dbReference type="InterPro" id="IPR050263">
    <property type="entry name" value="Bact_Fimbrial_Adh_Pro"/>
</dbReference>
<dbReference type="Proteomes" id="UP000604737">
    <property type="component" value="Unassembled WGS sequence"/>
</dbReference>
<evidence type="ECO:0000259" key="2">
    <source>
        <dbReference type="Pfam" id="PF00419"/>
    </source>
</evidence>
<accession>A0ABQ3H8A1</accession>
<dbReference type="InterPro" id="IPR036937">
    <property type="entry name" value="Adhesion_dom_fimbrial_sf"/>
</dbReference>
<dbReference type="InterPro" id="IPR000259">
    <property type="entry name" value="Adhesion_dom_fimbrial"/>
</dbReference>
<evidence type="ECO:0000256" key="1">
    <source>
        <dbReference type="ARBA" id="ARBA00022729"/>
    </source>
</evidence>
<dbReference type="Gene3D" id="2.60.40.1090">
    <property type="entry name" value="Fimbrial-type adhesion domain"/>
    <property type="match status" value="1"/>
</dbReference>
<dbReference type="PANTHER" id="PTHR33420">
    <property type="entry name" value="FIMBRIAL SUBUNIT ELFA-RELATED"/>
    <property type="match status" value="1"/>
</dbReference>
<dbReference type="Pfam" id="PF00419">
    <property type="entry name" value="Fimbrial"/>
    <property type="match status" value="1"/>
</dbReference>
<comment type="caution">
    <text evidence="3">The sequence shown here is derived from an EMBL/GenBank/DDBJ whole genome shotgun (WGS) entry which is preliminary data.</text>
</comment>
<dbReference type="EMBL" id="BMYO01000015">
    <property type="protein sequence ID" value="GHD69952.1"/>
    <property type="molecule type" value="Genomic_DNA"/>
</dbReference>
<protein>
    <recommendedName>
        <fullName evidence="2">Fimbrial-type adhesion domain-containing protein</fullName>
    </recommendedName>
</protein>
<feature type="domain" description="Fimbrial-type adhesion" evidence="2">
    <location>
        <begin position="5"/>
        <end position="128"/>
    </location>
</feature>
<evidence type="ECO:0000313" key="4">
    <source>
        <dbReference type="Proteomes" id="UP000604737"/>
    </source>
</evidence>
<reference evidence="4" key="1">
    <citation type="journal article" date="2019" name="Int. J. Syst. Evol. Microbiol.">
        <title>The Global Catalogue of Microorganisms (GCM) 10K type strain sequencing project: providing services to taxonomists for standard genome sequencing and annotation.</title>
        <authorList>
            <consortium name="The Broad Institute Genomics Platform"/>
            <consortium name="The Broad Institute Genome Sequencing Center for Infectious Disease"/>
            <person name="Wu L."/>
            <person name="Ma J."/>
        </authorList>
    </citation>
    <scope>NUCLEOTIDE SEQUENCE [LARGE SCALE GENOMIC DNA]</scope>
    <source>
        <strain evidence="4">KCTC 23701</strain>
    </source>
</reference>
<gene>
    <name evidence="3" type="ORF">GCM10007350_37360</name>
</gene>
<evidence type="ECO:0000313" key="3">
    <source>
        <dbReference type="EMBL" id="GHD69952.1"/>
    </source>
</evidence>
<proteinExistence type="predicted"/>